<accession>A0A0N4YPS5</accession>
<organism evidence="4">
    <name type="scientific">Nippostrongylus brasiliensis</name>
    <name type="common">Rat hookworm</name>
    <dbReference type="NCBI Taxonomy" id="27835"/>
    <lineage>
        <taxon>Eukaryota</taxon>
        <taxon>Metazoa</taxon>
        <taxon>Ecdysozoa</taxon>
        <taxon>Nematoda</taxon>
        <taxon>Chromadorea</taxon>
        <taxon>Rhabditida</taxon>
        <taxon>Rhabditina</taxon>
        <taxon>Rhabditomorpha</taxon>
        <taxon>Strongyloidea</taxon>
        <taxon>Heligmosomidae</taxon>
        <taxon>Nippostrongylus</taxon>
    </lineage>
</organism>
<feature type="compositionally biased region" description="Polar residues" evidence="1">
    <location>
        <begin position="36"/>
        <end position="51"/>
    </location>
</feature>
<gene>
    <name evidence="2" type="ORF">NBR_LOCUS19247</name>
</gene>
<dbReference type="WBParaSite" id="NBR_0001924601-mRNA-1">
    <property type="protein sequence ID" value="NBR_0001924601-mRNA-1"/>
    <property type="gene ID" value="NBR_0001924601"/>
</dbReference>
<proteinExistence type="predicted"/>
<evidence type="ECO:0000313" key="3">
    <source>
        <dbReference type="Proteomes" id="UP000271162"/>
    </source>
</evidence>
<sequence>MNICYSPILFVQVPDRRSVADLRRQITQRLEMKAPESSSRCPSRADSNCSPVPSRHFNNHNFIKVHEGAEPDVKPSKPWLGRVLDGPVPPEKFYQGSHAVRFTGASTRGQAAISATQAV</sequence>
<dbReference type="EMBL" id="UYSL01024011">
    <property type="protein sequence ID" value="VDL82976.1"/>
    <property type="molecule type" value="Genomic_DNA"/>
</dbReference>
<reference evidence="2 3" key="2">
    <citation type="submission" date="2018-11" db="EMBL/GenBank/DDBJ databases">
        <authorList>
            <consortium name="Pathogen Informatics"/>
        </authorList>
    </citation>
    <scope>NUCLEOTIDE SEQUENCE [LARGE SCALE GENOMIC DNA]</scope>
</reference>
<evidence type="ECO:0000313" key="4">
    <source>
        <dbReference type="WBParaSite" id="NBR_0001924601-mRNA-1"/>
    </source>
</evidence>
<evidence type="ECO:0000256" key="1">
    <source>
        <dbReference type="SAM" id="MobiDB-lite"/>
    </source>
</evidence>
<dbReference type="Proteomes" id="UP000271162">
    <property type="component" value="Unassembled WGS sequence"/>
</dbReference>
<name>A0A0N4YPS5_NIPBR</name>
<protein>
    <submittedName>
        <fullName evidence="4">PHM7_ext domain-containing protein</fullName>
    </submittedName>
</protein>
<evidence type="ECO:0000313" key="2">
    <source>
        <dbReference type="EMBL" id="VDL82976.1"/>
    </source>
</evidence>
<dbReference type="STRING" id="27835.A0A0N4YPS5"/>
<keyword evidence="3" id="KW-1185">Reference proteome</keyword>
<feature type="region of interest" description="Disordered" evidence="1">
    <location>
        <begin position="30"/>
        <end position="52"/>
    </location>
</feature>
<reference evidence="4" key="1">
    <citation type="submission" date="2017-02" db="UniProtKB">
        <authorList>
            <consortium name="WormBaseParasite"/>
        </authorList>
    </citation>
    <scope>IDENTIFICATION</scope>
</reference>
<dbReference type="AlphaFoldDB" id="A0A0N4YPS5"/>